<dbReference type="InterPro" id="IPR042215">
    <property type="entry name" value="CarD-like_C"/>
</dbReference>
<dbReference type="Gene3D" id="1.20.58.1290">
    <property type="entry name" value="CarD-like, C-terminal domain"/>
    <property type="match status" value="1"/>
</dbReference>
<dbReference type="SUPFAM" id="SSF141259">
    <property type="entry name" value="CarD-like"/>
    <property type="match status" value="1"/>
</dbReference>
<dbReference type="InterPro" id="IPR003711">
    <property type="entry name" value="CarD-like/TRCF_RID"/>
</dbReference>
<dbReference type="PANTHER" id="PTHR38447:SF1">
    <property type="entry name" value="RNA POLYMERASE-BINDING TRANSCRIPTION FACTOR CARD"/>
    <property type="match status" value="1"/>
</dbReference>
<dbReference type="InterPro" id="IPR048792">
    <property type="entry name" value="CarD_C"/>
</dbReference>
<accession>A0ABZ3J7Y7</accession>
<dbReference type="Pfam" id="PF21095">
    <property type="entry name" value="CarD_C"/>
    <property type="match status" value="1"/>
</dbReference>
<keyword evidence="3" id="KW-1185">Reference proteome</keyword>
<dbReference type="PANTHER" id="PTHR38447">
    <property type="entry name" value="TRANSCRIPTION FACTOR YDEB-RELATED"/>
    <property type="match status" value="1"/>
</dbReference>
<dbReference type="Proteomes" id="UP000216052">
    <property type="component" value="Chromosome"/>
</dbReference>
<organism evidence="2 3">
    <name type="scientific">Sporomusa acidovorans (strain ATCC 49682 / DSM 3132 / Mol)</name>
    <dbReference type="NCBI Taxonomy" id="1123286"/>
    <lineage>
        <taxon>Bacteria</taxon>
        <taxon>Bacillati</taxon>
        <taxon>Bacillota</taxon>
        <taxon>Negativicutes</taxon>
        <taxon>Selenomonadales</taxon>
        <taxon>Sporomusaceae</taxon>
        <taxon>Sporomusa</taxon>
    </lineage>
</organism>
<dbReference type="InterPro" id="IPR036101">
    <property type="entry name" value="CarD-like/TRCF_RID_sf"/>
</dbReference>
<dbReference type="Pfam" id="PF02559">
    <property type="entry name" value="CarD_TRCF_RID"/>
    <property type="match status" value="1"/>
</dbReference>
<dbReference type="SMART" id="SM01058">
    <property type="entry name" value="CarD_TRCF"/>
    <property type="match status" value="1"/>
</dbReference>
<name>A0ABZ3J7Y7_SPOA4</name>
<gene>
    <name evidence="2" type="primary">carD_6</name>
    <name evidence="2" type="ORF">SPACI_045630</name>
</gene>
<sequence>MFQVGDKIFYPMHGGGIIEKIEEKEVFGEKQLYYVVNIPHRNMQVMLPYDKTEKLGMRPIVDPDELDNILNTFHDEETTAPLPMNDTQRQRLNMNKIKSGDIHEEVAVIRDLLRIKNKRKLGMADKNMLDNARQILISEVVLVKDIPHEQATHLLDKICELE</sequence>
<evidence type="ECO:0000259" key="1">
    <source>
        <dbReference type="SMART" id="SM01058"/>
    </source>
</evidence>
<protein>
    <submittedName>
        <fullName evidence="2">RNA polymerase-binding transcription factor CarD</fullName>
    </submittedName>
</protein>
<dbReference type="RefSeq" id="WP_093793489.1">
    <property type="nucleotide sequence ID" value="NZ_CP155571.1"/>
</dbReference>
<dbReference type="InterPro" id="IPR052531">
    <property type="entry name" value="CarD-like_regulator"/>
</dbReference>
<dbReference type="Gene3D" id="2.40.10.170">
    <property type="match status" value="1"/>
</dbReference>
<reference evidence="2" key="1">
    <citation type="submission" date="2024-05" db="EMBL/GenBank/DDBJ databases">
        <title>Isolation and characterization of Sporomusa carbonis sp. nov., a carboxydotrophic hydrogenogen in the genus of Sporomusa isolated from a charcoal burning pile.</title>
        <authorList>
            <person name="Boeer T."/>
            <person name="Rosenbaum F."/>
            <person name="Eysell L."/>
            <person name="Mueller V."/>
            <person name="Daniel R."/>
            <person name="Poehlein A."/>
        </authorList>
    </citation>
    <scope>NUCLEOTIDE SEQUENCE [LARGE SCALE GENOMIC DNA]</scope>
    <source>
        <strain evidence="2">DSM 3132</strain>
    </source>
</reference>
<evidence type="ECO:0000313" key="2">
    <source>
        <dbReference type="EMBL" id="XFO74453.1"/>
    </source>
</evidence>
<evidence type="ECO:0000313" key="3">
    <source>
        <dbReference type="Proteomes" id="UP000216052"/>
    </source>
</evidence>
<proteinExistence type="predicted"/>
<feature type="domain" description="CarD-like/TRCF RNAP-interacting" evidence="1">
    <location>
        <begin position="1"/>
        <end position="113"/>
    </location>
</feature>
<dbReference type="EMBL" id="CP155571">
    <property type="protein sequence ID" value="XFO74453.1"/>
    <property type="molecule type" value="Genomic_DNA"/>
</dbReference>